<keyword evidence="3" id="KW-0540">Nuclease</keyword>
<dbReference type="PANTHER" id="PTHR30015">
    <property type="entry name" value="MRR RESTRICTION SYSTEM PROTEIN"/>
    <property type="match status" value="1"/>
</dbReference>
<keyword evidence="3" id="KW-0378">Hydrolase</keyword>
<dbReference type="AlphaFoldDB" id="A0A6H1ZR78"/>
<evidence type="ECO:0000313" key="3">
    <source>
        <dbReference type="EMBL" id="QJA49962.1"/>
    </source>
</evidence>
<dbReference type="GO" id="GO:0009307">
    <property type="term" value="P:DNA restriction-modification system"/>
    <property type="evidence" value="ECO:0007669"/>
    <property type="project" value="InterPro"/>
</dbReference>
<gene>
    <name evidence="3" type="ORF">TM448A01540_0018</name>
</gene>
<protein>
    <submittedName>
        <fullName evidence="3">Putative restriction endonuclease</fullName>
    </submittedName>
</protein>
<dbReference type="SUPFAM" id="SSF52980">
    <property type="entry name" value="Restriction endonuclease-like"/>
    <property type="match status" value="1"/>
</dbReference>
<sequence>MSENAALEATKNIDIAGALWTAMQPALPYLAGFFLFAIFIGFLQRPKQTKAQKQHAYNERRSWDDLKLIRSMAPLENPGRVFGYLRKVCPYRFEDMILSELARRGINIIRGTSYSGDGGIDGQFTLNGERWLIQAKRYKAYIKEDHVWAFDAVCQRRKARGLFVHTGRTPERLRQMQRQCGDVRIISGEELLKFFAGHSVSLTLAPASPVSPVEAGKPQIARASVPPPSKGRAAIEGAVL</sequence>
<feature type="transmembrane region" description="Helical" evidence="1">
    <location>
        <begin position="26"/>
        <end position="43"/>
    </location>
</feature>
<feature type="domain" description="Restriction endonuclease type IV Mrr" evidence="2">
    <location>
        <begin position="85"/>
        <end position="194"/>
    </location>
</feature>
<reference evidence="3" key="1">
    <citation type="submission" date="2020-03" db="EMBL/GenBank/DDBJ databases">
        <title>The deep terrestrial virosphere.</title>
        <authorList>
            <person name="Holmfeldt K."/>
            <person name="Nilsson E."/>
            <person name="Simone D."/>
            <person name="Lopez-Fernandez M."/>
            <person name="Wu X."/>
            <person name="de Brujin I."/>
            <person name="Lundin D."/>
            <person name="Andersson A."/>
            <person name="Bertilsson S."/>
            <person name="Dopson M."/>
        </authorList>
    </citation>
    <scope>NUCLEOTIDE SEQUENCE</scope>
    <source>
        <strain evidence="3">TM448A01540</strain>
    </source>
</reference>
<dbReference type="InterPro" id="IPR007560">
    <property type="entry name" value="Restrct_endonuc_IV_Mrr"/>
</dbReference>
<dbReference type="InterPro" id="IPR011856">
    <property type="entry name" value="tRNA_endonuc-like_dom_sf"/>
</dbReference>
<dbReference type="Pfam" id="PF04471">
    <property type="entry name" value="Mrr_cat"/>
    <property type="match status" value="1"/>
</dbReference>
<accession>A0A6H1ZR78</accession>
<keyword evidence="1" id="KW-1133">Transmembrane helix</keyword>
<evidence type="ECO:0000259" key="2">
    <source>
        <dbReference type="Pfam" id="PF04471"/>
    </source>
</evidence>
<keyword evidence="1" id="KW-0812">Transmembrane</keyword>
<name>A0A6H1ZR78_9ZZZZ</name>
<dbReference type="GO" id="GO:0003677">
    <property type="term" value="F:DNA binding"/>
    <property type="evidence" value="ECO:0007669"/>
    <property type="project" value="InterPro"/>
</dbReference>
<dbReference type="InterPro" id="IPR052906">
    <property type="entry name" value="Type_IV_Methyl-Rstrct_Enzyme"/>
</dbReference>
<proteinExistence type="predicted"/>
<dbReference type="Gene3D" id="3.40.1350.10">
    <property type="match status" value="1"/>
</dbReference>
<dbReference type="GO" id="GO:0015666">
    <property type="term" value="F:restriction endodeoxyribonuclease activity"/>
    <property type="evidence" value="ECO:0007669"/>
    <property type="project" value="TreeGrafter"/>
</dbReference>
<dbReference type="InterPro" id="IPR011335">
    <property type="entry name" value="Restrct_endonuc-II-like"/>
</dbReference>
<keyword evidence="1" id="KW-0472">Membrane</keyword>
<dbReference type="PANTHER" id="PTHR30015:SF7">
    <property type="entry name" value="TYPE IV METHYL-DIRECTED RESTRICTION ENZYME ECOKMRR"/>
    <property type="match status" value="1"/>
</dbReference>
<evidence type="ECO:0000256" key="1">
    <source>
        <dbReference type="SAM" id="Phobius"/>
    </source>
</evidence>
<organism evidence="3">
    <name type="scientific">viral metagenome</name>
    <dbReference type="NCBI Taxonomy" id="1070528"/>
    <lineage>
        <taxon>unclassified sequences</taxon>
        <taxon>metagenomes</taxon>
        <taxon>organismal metagenomes</taxon>
    </lineage>
</organism>
<dbReference type="EMBL" id="MT144165">
    <property type="protein sequence ID" value="QJA49962.1"/>
    <property type="molecule type" value="Genomic_DNA"/>
</dbReference>
<keyword evidence="3" id="KW-0255">Endonuclease</keyword>